<dbReference type="Proteomes" id="UP001305779">
    <property type="component" value="Unassembled WGS sequence"/>
</dbReference>
<feature type="region of interest" description="Disordered" evidence="1">
    <location>
        <begin position="182"/>
        <end position="243"/>
    </location>
</feature>
<feature type="compositionally biased region" description="Polar residues" evidence="1">
    <location>
        <begin position="188"/>
        <end position="205"/>
    </location>
</feature>
<evidence type="ECO:0000313" key="2">
    <source>
        <dbReference type="EMBL" id="KAK4505557.1"/>
    </source>
</evidence>
<feature type="region of interest" description="Disordered" evidence="1">
    <location>
        <begin position="329"/>
        <end position="353"/>
    </location>
</feature>
<reference evidence="2 3" key="1">
    <citation type="journal article" date="2023" name="G3 (Bethesda)">
        <title>A chromosome-level genome assembly of Zasmidium syzygii isolated from banana leaves.</title>
        <authorList>
            <person name="van Westerhoven A.C."/>
            <person name="Mehrabi R."/>
            <person name="Talebi R."/>
            <person name="Steentjes M.B.F."/>
            <person name="Corcolon B."/>
            <person name="Chong P.A."/>
            <person name="Kema G.H.J."/>
            <person name="Seidl M.F."/>
        </authorList>
    </citation>
    <scope>NUCLEOTIDE SEQUENCE [LARGE SCALE GENOMIC DNA]</scope>
    <source>
        <strain evidence="2 3">P124</strain>
    </source>
</reference>
<proteinExistence type="predicted"/>
<feature type="region of interest" description="Disordered" evidence="1">
    <location>
        <begin position="414"/>
        <end position="433"/>
    </location>
</feature>
<feature type="compositionally biased region" description="Low complexity" evidence="1">
    <location>
        <begin position="421"/>
        <end position="433"/>
    </location>
</feature>
<dbReference type="EMBL" id="JAXOVC010000002">
    <property type="protein sequence ID" value="KAK4505557.1"/>
    <property type="molecule type" value="Genomic_DNA"/>
</dbReference>
<feature type="compositionally biased region" description="Low complexity" evidence="1">
    <location>
        <begin position="1"/>
        <end position="11"/>
    </location>
</feature>
<protein>
    <submittedName>
        <fullName evidence="2">Uncharacterized protein</fullName>
    </submittedName>
</protein>
<feature type="compositionally biased region" description="Polar residues" evidence="1">
    <location>
        <begin position="225"/>
        <end position="243"/>
    </location>
</feature>
<evidence type="ECO:0000256" key="1">
    <source>
        <dbReference type="SAM" id="MobiDB-lite"/>
    </source>
</evidence>
<comment type="caution">
    <text evidence="2">The sequence shown here is derived from an EMBL/GenBank/DDBJ whole genome shotgun (WGS) entry which is preliminary data.</text>
</comment>
<feature type="region of interest" description="Disordered" evidence="1">
    <location>
        <begin position="1"/>
        <end position="26"/>
    </location>
</feature>
<evidence type="ECO:0000313" key="3">
    <source>
        <dbReference type="Proteomes" id="UP001305779"/>
    </source>
</evidence>
<feature type="compositionally biased region" description="Low complexity" evidence="1">
    <location>
        <begin position="482"/>
        <end position="496"/>
    </location>
</feature>
<feature type="region of interest" description="Disordered" evidence="1">
    <location>
        <begin position="476"/>
        <end position="514"/>
    </location>
</feature>
<accession>A0ABR0EVC8</accession>
<name>A0ABR0EVC8_ZASCE</name>
<sequence>MALASASAQHFAAHDKTPRTAADPFWQSTPRTNLAGLASLMSAIQQVLPAPSTSANNTPQRKTTKHAMLRRPQCTHIAMKRLHGSLTCNMCNRVPELGWVYSCEQDRLPGQYDPLPDVDAVPITIPDESDYFDASARIAEYLQMSPSIIKSIRAGDYDIDQVEKLIKQREKVIRTINDQEARLKESSGSDSATSPPQNIIASVGSTAPAPHSSRGPLPMSPAGTPANTPHDSQATTPVKGQGQDTSRFKYNCTFQVCHACRQFFQDRMYASFESVLNGEMPSPTAEDWRSLPVANARIVSNIGQRPVPRPLPLPNIARPQPSMDIVTQSTSEDDISVDWSDSDNPSERLDSSELFPCPGAGNCPVWSRYSGCAYDTGFDDGRRAMNHGFLEEMDIDRLTPENSHSQLRHFTGSLTNTPIGTSSTASSLSLPTPTTSNLAPLLPTDDMLSVIPQKHGGSGKARSVCGEFDAYDRKVGLRGKPSSSSLGSEVEVEGGVALTEEAVESGTPDIITSQ</sequence>
<gene>
    <name evidence="2" type="ORF">PRZ48_003520</name>
</gene>
<keyword evidence="3" id="KW-1185">Reference proteome</keyword>
<organism evidence="2 3">
    <name type="scientific">Zasmidium cellare</name>
    <name type="common">Wine cellar mold</name>
    <name type="synonym">Racodium cellare</name>
    <dbReference type="NCBI Taxonomy" id="395010"/>
    <lineage>
        <taxon>Eukaryota</taxon>
        <taxon>Fungi</taxon>
        <taxon>Dikarya</taxon>
        <taxon>Ascomycota</taxon>
        <taxon>Pezizomycotina</taxon>
        <taxon>Dothideomycetes</taxon>
        <taxon>Dothideomycetidae</taxon>
        <taxon>Mycosphaerellales</taxon>
        <taxon>Mycosphaerellaceae</taxon>
        <taxon>Zasmidium</taxon>
    </lineage>
</organism>